<dbReference type="HOGENOM" id="CLU_2697534_0_0_4"/>
<dbReference type="AlphaFoldDB" id="Q3JMB9"/>
<dbReference type="EnsemblBacteria" id="ABA51888">
    <property type="protein sequence ID" value="ABA51888"/>
    <property type="gene ID" value="BURPS1710b_A0125"/>
</dbReference>
<evidence type="ECO:0000313" key="1">
    <source>
        <dbReference type="EMBL" id="ABA51888.1"/>
    </source>
</evidence>
<reference evidence="1 2" key="1">
    <citation type="submission" date="2005-09" db="EMBL/GenBank/DDBJ databases">
        <authorList>
            <person name="Woods D.E."/>
            <person name="Nierman W.C."/>
        </authorList>
    </citation>
    <scope>NUCLEOTIDE SEQUENCE [LARGE SCALE GENOMIC DNA]</scope>
    <source>
        <strain evidence="1 2">1710b</strain>
    </source>
</reference>
<dbReference type="EMBL" id="CP000125">
    <property type="protein sequence ID" value="ABA51888.1"/>
    <property type="molecule type" value="Genomic_DNA"/>
</dbReference>
<organism evidence="1 2">
    <name type="scientific">Burkholderia pseudomallei (strain 1710b)</name>
    <dbReference type="NCBI Taxonomy" id="320372"/>
    <lineage>
        <taxon>Bacteria</taxon>
        <taxon>Pseudomonadati</taxon>
        <taxon>Pseudomonadota</taxon>
        <taxon>Betaproteobacteria</taxon>
        <taxon>Burkholderiales</taxon>
        <taxon>Burkholderiaceae</taxon>
        <taxon>Burkholderia</taxon>
        <taxon>pseudomallei group</taxon>
    </lineage>
</organism>
<protein>
    <submittedName>
        <fullName evidence="1">Uncharacterized protein</fullName>
    </submittedName>
</protein>
<accession>Q3JMB9</accession>
<dbReference type="Proteomes" id="UP000002700">
    <property type="component" value="Chromosome II"/>
</dbReference>
<name>Q3JMB9_BURP1</name>
<dbReference type="KEGG" id="bpm:BURPS1710b_A0125"/>
<sequence length="73" mass="8074">MPVFCVIPAIFGNAATRRHRGPNSFKDYASAQSMCARMPARGGGLRVCACPRACAWHAHRAVRYRRGEKRLSA</sequence>
<evidence type="ECO:0000313" key="2">
    <source>
        <dbReference type="Proteomes" id="UP000002700"/>
    </source>
</evidence>
<gene>
    <name evidence="1" type="ordered locus">BURPS1710b_A0125</name>
</gene>
<proteinExistence type="predicted"/>